<evidence type="ECO:0000313" key="8">
    <source>
        <dbReference type="Proteomes" id="UP000652013"/>
    </source>
</evidence>
<evidence type="ECO:0000256" key="3">
    <source>
        <dbReference type="ARBA" id="ARBA00022989"/>
    </source>
</evidence>
<feature type="compositionally biased region" description="Pro residues" evidence="5">
    <location>
        <begin position="40"/>
        <end position="53"/>
    </location>
</feature>
<feature type="transmembrane region" description="Helical" evidence="6">
    <location>
        <begin position="194"/>
        <end position="226"/>
    </location>
</feature>
<evidence type="ECO:0000313" key="7">
    <source>
        <dbReference type="EMBL" id="GIJ06032.1"/>
    </source>
</evidence>
<dbReference type="Proteomes" id="UP000652013">
    <property type="component" value="Unassembled WGS sequence"/>
</dbReference>
<feature type="compositionally biased region" description="Pro residues" evidence="5">
    <location>
        <begin position="60"/>
        <end position="100"/>
    </location>
</feature>
<sequence length="250" mass="24782">MALVRLDRRPYGVRMSEPPRPPGSPGPGDHADDPTRYVPPSDPTAPPPPPPPTSGAGGYAPPPTSGPPGGYAPPPTSGPPGGYPPPTSGPPGAGPYPPQGGHPGYGAPGYGAPGAPGYGAPGAPGGPGYGAPGYGPGANEDKTWILVAHFGGAAGAFFGGGCAGWIAPLVALIARGNQSPVVRAHAVQALNFQILWSIIALVGWILTCIIIGAFVAIAAMIVGIVFGVIAGSKASNGEMYNYPMSVSFIK</sequence>
<evidence type="ECO:0000256" key="4">
    <source>
        <dbReference type="ARBA" id="ARBA00023136"/>
    </source>
</evidence>
<keyword evidence="3 6" id="KW-1133">Transmembrane helix</keyword>
<feature type="compositionally biased region" description="Basic and acidic residues" evidence="5">
    <location>
        <begin position="1"/>
        <end position="10"/>
    </location>
</feature>
<evidence type="ECO:0008006" key="9">
    <source>
        <dbReference type="Google" id="ProtNLM"/>
    </source>
</evidence>
<dbReference type="AlphaFoldDB" id="A0A8J3YE35"/>
<comment type="caution">
    <text evidence="7">The sequence shown here is derived from an EMBL/GenBank/DDBJ whole genome shotgun (WGS) entry which is preliminary data.</text>
</comment>
<evidence type="ECO:0000256" key="1">
    <source>
        <dbReference type="ARBA" id="ARBA00004141"/>
    </source>
</evidence>
<comment type="subcellular location">
    <subcellularLocation>
        <location evidence="1">Membrane</location>
        <topology evidence="1">Multi-pass membrane protein</topology>
    </subcellularLocation>
</comment>
<dbReference type="EMBL" id="BOOY01000038">
    <property type="protein sequence ID" value="GIJ06032.1"/>
    <property type="molecule type" value="Genomic_DNA"/>
</dbReference>
<reference evidence="7" key="1">
    <citation type="submission" date="2021-01" db="EMBL/GenBank/DDBJ databases">
        <title>Whole genome shotgun sequence of Spirilliplanes yamanashiensis NBRC 15828.</title>
        <authorList>
            <person name="Komaki H."/>
            <person name="Tamura T."/>
        </authorList>
    </citation>
    <scope>NUCLEOTIDE SEQUENCE</scope>
    <source>
        <strain evidence="7">NBRC 15828</strain>
    </source>
</reference>
<dbReference type="InterPro" id="IPR019109">
    <property type="entry name" value="MamF_MmsF"/>
</dbReference>
<gene>
    <name evidence="7" type="ORF">Sya03_53840</name>
</gene>
<keyword evidence="4 6" id="KW-0472">Membrane</keyword>
<evidence type="ECO:0000256" key="6">
    <source>
        <dbReference type="SAM" id="Phobius"/>
    </source>
</evidence>
<evidence type="ECO:0000256" key="2">
    <source>
        <dbReference type="ARBA" id="ARBA00022692"/>
    </source>
</evidence>
<keyword evidence="2 6" id="KW-0812">Transmembrane</keyword>
<organism evidence="7 8">
    <name type="scientific">Spirilliplanes yamanashiensis</name>
    <dbReference type="NCBI Taxonomy" id="42233"/>
    <lineage>
        <taxon>Bacteria</taxon>
        <taxon>Bacillati</taxon>
        <taxon>Actinomycetota</taxon>
        <taxon>Actinomycetes</taxon>
        <taxon>Micromonosporales</taxon>
        <taxon>Micromonosporaceae</taxon>
        <taxon>Spirilliplanes</taxon>
    </lineage>
</organism>
<proteinExistence type="predicted"/>
<accession>A0A8J3YE35</accession>
<evidence type="ECO:0000256" key="5">
    <source>
        <dbReference type="SAM" id="MobiDB-lite"/>
    </source>
</evidence>
<feature type="region of interest" description="Disordered" evidence="5">
    <location>
        <begin position="1"/>
        <end position="108"/>
    </location>
</feature>
<keyword evidence="8" id="KW-1185">Reference proteome</keyword>
<dbReference type="Pfam" id="PF09685">
    <property type="entry name" value="MamF_MmsF"/>
    <property type="match status" value="1"/>
</dbReference>
<protein>
    <recommendedName>
        <fullName evidence="9">DUF4870 domain-containing protein</fullName>
    </recommendedName>
</protein>
<feature type="transmembrane region" description="Helical" evidence="6">
    <location>
        <begin position="144"/>
        <end position="174"/>
    </location>
</feature>
<name>A0A8J3YE35_9ACTN</name>